<dbReference type="EMBL" id="FOCL01000002">
    <property type="protein sequence ID" value="SEN00547.1"/>
    <property type="molecule type" value="Genomic_DNA"/>
</dbReference>
<dbReference type="STRING" id="551995.SAMN05192574_102148"/>
<dbReference type="PANTHER" id="PTHR43194:SF2">
    <property type="entry name" value="PEROXISOMAL MEMBRANE PROTEIN LPX1"/>
    <property type="match status" value="1"/>
</dbReference>
<dbReference type="Gene3D" id="3.40.50.1820">
    <property type="entry name" value="alpha/beta hydrolase"/>
    <property type="match status" value="1"/>
</dbReference>
<evidence type="ECO:0000259" key="1">
    <source>
        <dbReference type="Pfam" id="PF12697"/>
    </source>
</evidence>
<dbReference type="Pfam" id="PF12697">
    <property type="entry name" value="Abhydrolase_6"/>
    <property type="match status" value="1"/>
</dbReference>
<feature type="domain" description="AB hydrolase-1" evidence="1">
    <location>
        <begin position="5"/>
        <end position="225"/>
    </location>
</feature>
<sequence>MKQNLILLHGLFGGLSNWKEVIDYFKDQFNIYVPELPLYEDHKIDRLHSLLNFLELSIDAAGLQNVILVGNSLGGHIAILYTLKHPENVSKLVLTGSSGLYENTQFGSYLKRNNYEYIKDRVAATFHNPAFATDELVAEVLNVTTNSFKCLCAIKTAKATQRDNVLARLPQISVPVLLIWGDSDQITPPAVAFEFKDHLPNVKLVMISECGHAPMMEHPEKFNDALDQFLQENA</sequence>
<dbReference type="InterPro" id="IPR050228">
    <property type="entry name" value="Carboxylesterase_BioH"/>
</dbReference>
<dbReference type="PRINTS" id="PR00111">
    <property type="entry name" value="ABHYDROLASE"/>
</dbReference>
<reference evidence="3" key="1">
    <citation type="submission" date="2016-10" db="EMBL/GenBank/DDBJ databases">
        <authorList>
            <person name="Varghese N."/>
            <person name="Submissions S."/>
        </authorList>
    </citation>
    <scope>NUCLEOTIDE SEQUENCE [LARGE SCALE GENOMIC DNA]</scope>
    <source>
        <strain evidence="3">Gh-48</strain>
    </source>
</reference>
<accession>A0A1H8D224</accession>
<organism evidence="2 3">
    <name type="scientific">Mucilaginibacter gossypiicola</name>
    <dbReference type="NCBI Taxonomy" id="551995"/>
    <lineage>
        <taxon>Bacteria</taxon>
        <taxon>Pseudomonadati</taxon>
        <taxon>Bacteroidota</taxon>
        <taxon>Sphingobacteriia</taxon>
        <taxon>Sphingobacteriales</taxon>
        <taxon>Sphingobacteriaceae</taxon>
        <taxon>Mucilaginibacter</taxon>
    </lineage>
</organism>
<evidence type="ECO:0000313" key="2">
    <source>
        <dbReference type="EMBL" id="SEN00547.1"/>
    </source>
</evidence>
<dbReference type="OrthoDB" id="9780932at2"/>
<dbReference type="SUPFAM" id="SSF53474">
    <property type="entry name" value="alpha/beta-Hydrolases"/>
    <property type="match status" value="1"/>
</dbReference>
<dbReference type="InterPro" id="IPR000073">
    <property type="entry name" value="AB_hydrolase_1"/>
</dbReference>
<dbReference type="PANTHER" id="PTHR43194">
    <property type="entry name" value="HYDROLASE ALPHA/BETA FOLD FAMILY"/>
    <property type="match status" value="1"/>
</dbReference>
<keyword evidence="3" id="KW-1185">Reference proteome</keyword>
<dbReference type="AlphaFoldDB" id="A0A1H8D224"/>
<dbReference type="RefSeq" id="WP_091209026.1">
    <property type="nucleotide sequence ID" value="NZ_FOCL01000002.1"/>
</dbReference>
<name>A0A1H8D224_9SPHI</name>
<proteinExistence type="predicted"/>
<dbReference type="InterPro" id="IPR029058">
    <property type="entry name" value="AB_hydrolase_fold"/>
</dbReference>
<protein>
    <submittedName>
        <fullName evidence="2">Pimeloyl-ACP methyl ester carboxylesterase</fullName>
    </submittedName>
</protein>
<dbReference type="Proteomes" id="UP000198942">
    <property type="component" value="Unassembled WGS sequence"/>
</dbReference>
<gene>
    <name evidence="2" type="ORF">SAMN05192574_102148</name>
</gene>
<evidence type="ECO:0000313" key="3">
    <source>
        <dbReference type="Proteomes" id="UP000198942"/>
    </source>
</evidence>